<comment type="caution">
    <text evidence="3">The sequence shown here is derived from an EMBL/GenBank/DDBJ whole genome shotgun (WGS) entry which is preliminary data.</text>
</comment>
<sequence length="175" mass="19486">MSSLVHDIKTEAIISFKDYKAAPFFALLGILVVVAAVYVGIIILQYFLGKSVNKAIIDKAVRFSDRMGGEAPFALSQNGFFTVYGTEVEPFKEKGRSAFQQEEEELEVDPSFQIQMNGNWLYIDLSAPQNPETNNYPDLEVQNDTIYADDPSSDSELSIQKGEDECCYAAEGDRS</sequence>
<gene>
    <name evidence="3" type="ORF">BLNAU_6354</name>
</gene>
<organism evidence="3 4">
    <name type="scientific">Blattamonas nauphoetae</name>
    <dbReference type="NCBI Taxonomy" id="2049346"/>
    <lineage>
        <taxon>Eukaryota</taxon>
        <taxon>Metamonada</taxon>
        <taxon>Preaxostyla</taxon>
        <taxon>Oxymonadida</taxon>
        <taxon>Blattamonas</taxon>
    </lineage>
</organism>
<accession>A0ABQ9Y4A5</accession>
<evidence type="ECO:0000313" key="3">
    <source>
        <dbReference type="EMBL" id="KAK2958585.1"/>
    </source>
</evidence>
<evidence type="ECO:0000256" key="2">
    <source>
        <dbReference type="SAM" id="Phobius"/>
    </source>
</evidence>
<protein>
    <submittedName>
        <fullName evidence="3">Uncharacterized protein</fullName>
    </submittedName>
</protein>
<keyword evidence="2" id="KW-0812">Transmembrane</keyword>
<name>A0ABQ9Y4A5_9EUKA</name>
<proteinExistence type="predicted"/>
<keyword evidence="2" id="KW-0472">Membrane</keyword>
<keyword evidence="2" id="KW-1133">Transmembrane helix</keyword>
<dbReference type="Proteomes" id="UP001281761">
    <property type="component" value="Unassembled WGS sequence"/>
</dbReference>
<feature type="region of interest" description="Disordered" evidence="1">
    <location>
        <begin position="132"/>
        <end position="175"/>
    </location>
</feature>
<evidence type="ECO:0000256" key="1">
    <source>
        <dbReference type="SAM" id="MobiDB-lite"/>
    </source>
</evidence>
<reference evidence="3 4" key="1">
    <citation type="journal article" date="2022" name="bioRxiv">
        <title>Genomics of Preaxostyla Flagellates Illuminates Evolutionary Transitions and the Path Towards Mitochondrial Loss.</title>
        <authorList>
            <person name="Novak L.V.F."/>
            <person name="Treitli S.C."/>
            <person name="Pyrih J."/>
            <person name="Halakuc P."/>
            <person name="Pipaliya S.V."/>
            <person name="Vacek V."/>
            <person name="Brzon O."/>
            <person name="Soukal P."/>
            <person name="Eme L."/>
            <person name="Dacks J.B."/>
            <person name="Karnkowska A."/>
            <person name="Elias M."/>
            <person name="Hampl V."/>
        </authorList>
    </citation>
    <scope>NUCLEOTIDE SEQUENCE [LARGE SCALE GENOMIC DNA]</scope>
    <source>
        <strain evidence="3">NAU3</strain>
        <tissue evidence="3">Gut</tissue>
    </source>
</reference>
<evidence type="ECO:0000313" key="4">
    <source>
        <dbReference type="Proteomes" id="UP001281761"/>
    </source>
</evidence>
<keyword evidence="4" id="KW-1185">Reference proteome</keyword>
<dbReference type="EMBL" id="JARBJD010000036">
    <property type="protein sequence ID" value="KAK2958585.1"/>
    <property type="molecule type" value="Genomic_DNA"/>
</dbReference>
<feature type="transmembrane region" description="Helical" evidence="2">
    <location>
        <begin position="24"/>
        <end position="48"/>
    </location>
</feature>